<dbReference type="RefSeq" id="WP_091602105.1">
    <property type="nucleotide sequence ID" value="NZ_FMCX01000001.1"/>
</dbReference>
<evidence type="ECO:0000256" key="1">
    <source>
        <dbReference type="SAM" id="Phobius"/>
    </source>
</evidence>
<name>A0A1C4UNQ7_9ACTN</name>
<organism evidence="2 3">
    <name type="scientific">Micromonospora mirobrigensis</name>
    <dbReference type="NCBI Taxonomy" id="262898"/>
    <lineage>
        <taxon>Bacteria</taxon>
        <taxon>Bacillati</taxon>
        <taxon>Actinomycetota</taxon>
        <taxon>Actinomycetes</taxon>
        <taxon>Micromonosporales</taxon>
        <taxon>Micromonosporaceae</taxon>
        <taxon>Micromonospora</taxon>
    </lineage>
</organism>
<proteinExistence type="predicted"/>
<feature type="transmembrane region" description="Helical" evidence="1">
    <location>
        <begin position="126"/>
        <end position="150"/>
    </location>
</feature>
<evidence type="ECO:0008006" key="4">
    <source>
        <dbReference type="Google" id="ProtNLM"/>
    </source>
</evidence>
<dbReference type="EMBL" id="FMCX01000001">
    <property type="protein sequence ID" value="SCE73284.1"/>
    <property type="molecule type" value="Genomic_DNA"/>
</dbReference>
<feature type="transmembrane region" description="Helical" evidence="1">
    <location>
        <begin position="189"/>
        <end position="206"/>
    </location>
</feature>
<evidence type="ECO:0000313" key="2">
    <source>
        <dbReference type="EMBL" id="SCE73284.1"/>
    </source>
</evidence>
<gene>
    <name evidence="2" type="ORF">GA0070564_101615</name>
</gene>
<keyword evidence="1" id="KW-0472">Membrane</keyword>
<feature type="transmembrane region" description="Helical" evidence="1">
    <location>
        <begin position="156"/>
        <end position="177"/>
    </location>
</feature>
<keyword evidence="1" id="KW-1133">Transmembrane helix</keyword>
<feature type="transmembrane region" description="Helical" evidence="1">
    <location>
        <begin position="218"/>
        <end position="238"/>
    </location>
</feature>
<dbReference type="Pfam" id="PF19814">
    <property type="entry name" value="DUF6297"/>
    <property type="match status" value="1"/>
</dbReference>
<reference evidence="3" key="1">
    <citation type="submission" date="2016-06" db="EMBL/GenBank/DDBJ databases">
        <authorList>
            <person name="Varghese N."/>
            <person name="Submissions Spin"/>
        </authorList>
    </citation>
    <scope>NUCLEOTIDE SEQUENCE [LARGE SCALE GENOMIC DNA]</scope>
    <source>
        <strain evidence="3">DSM 44830</strain>
    </source>
</reference>
<dbReference type="Proteomes" id="UP000199504">
    <property type="component" value="Unassembled WGS sequence"/>
</dbReference>
<dbReference type="InterPro" id="IPR046264">
    <property type="entry name" value="DUF6297"/>
</dbReference>
<evidence type="ECO:0000313" key="3">
    <source>
        <dbReference type="Proteomes" id="UP000199504"/>
    </source>
</evidence>
<protein>
    <recommendedName>
        <fullName evidence="4">ABC-2 type transport system permease protein</fullName>
    </recommendedName>
</protein>
<feature type="transmembrane region" description="Helical" evidence="1">
    <location>
        <begin position="319"/>
        <end position="340"/>
    </location>
</feature>
<sequence>MAATTSAPPSPAPRAGQVRARLRRARRRHHETSLGDVLTDVYVVVLFVAMYGWFGLTAVRRYLDSPAGVPGDPGERYWIAVAAALAATGLAWRILREAGPLLVSPAAQSWLFSAPVNRAALLLPRAAALVGATALGAGLLGLGAAVVAGPDRPVDLLWSALAGAASGTVAVAGAVVAQAAPRDPRWARLVDRVLLGSAGAVALLVVTGHLLDRPVPELSLPLTAAVAVLGVPVAGWAVRRAYRALGRVDRASLISGGQFAGAATSAAVLLDPTMIENLVQRRRWRSIGRVRRRPLRRGGRFAVLVGAELRRLRRHPGALPVWAALLLTMYAVAVALPASAGSWQVVLGYLAADRLTGGLRTVSRSAGLRRTLGGSDTLLRLAHVVVPAVGALVWYAATLPVVRPTVGPVDGLLLAGIVAAAYRTATRPPMRYDGPIVDTPVAMIPVDLVRRVVRGPDLVAVLVLVQLLLT</sequence>
<accession>A0A1C4UNQ7</accession>
<dbReference type="AlphaFoldDB" id="A0A1C4UNQ7"/>
<keyword evidence="3" id="KW-1185">Reference proteome</keyword>
<keyword evidence="1" id="KW-0812">Transmembrane</keyword>
<feature type="transmembrane region" description="Helical" evidence="1">
    <location>
        <begin position="33"/>
        <end position="56"/>
    </location>
</feature>
<feature type="transmembrane region" description="Helical" evidence="1">
    <location>
        <begin position="76"/>
        <end position="95"/>
    </location>
</feature>
<dbReference type="OrthoDB" id="3381192at2"/>